<keyword evidence="4" id="KW-0479">Metal-binding</keyword>
<keyword evidence="5" id="KW-0255">Endonuclease</keyword>
<feature type="region of interest" description="Disordered" evidence="13">
    <location>
        <begin position="737"/>
        <end position="767"/>
    </location>
</feature>
<protein>
    <recommendedName>
        <fullName evidence="16">ERCC4 domain-containing protein</fullName>
    </recommendedName>
</protein>
<dbReference type="GO" id="GO:0048476">
    <property type="term" value="C:Holliday junction resolvase complex"/>
    <property type="evidence" value="ECO:0007669"/>
    <property type="project" value="InterPro"/>
</dbReference>
<comment type="subcellular location">
    <subcellularLocation>
        <location evidence="2">Nucleus</location>
    </subcellularLocation>
</comment>
<feature type="compositionally biased region" description="Low complexity" evidence="13">
    <location>
        <begin position="52"/>
        <end position="62"/>
    </location>
</feature>
<gene>
    <name evidence="14" type="ORF">IWQ60_002185</name>
</gene>
<dbReference type="GO" id="GO:0004519">
    <property type="term" value="F:endonuclease activity"/>
    <property type="evidence" value="ECO:0007669"/>
    <property type="project" value="UniProtKB-KW"/>
</dbReference>
<dbReference type="PANTHER" id="PTHR21077">
    <property type="entry name" value="EME1 PROTEIN"/>
    <property type="match status" value="1"/>
</dbReference>
<keyword evidence="15" id="KW-1185">Reference proteome</keyword>
<feature type="compositionally biased region" description="Basic and acidic residues" evidence="13">
    <location>
        <begin position="334"/>
        <end position="363"/>
    </location>
</feature>
<evidence type="ECO:0000256" key="2">
    <source>
        <dbReference type="ARBA" id="ARBA00004123"/>
    </source>
</evidence>
<evidence type="ECO:0000256" key="9">
    <source>
        <dbReference type="ARBA" id="ARBA00023172"/>
    </source>
</evidence>
<organism evidence="14 15">
    <name type="scientific">Tieghemiomyces parasiticus</name>
    <dbReference type="NCBI Taxonomy" id="78921"/>
    <lineage>
        <taxon>Eukaryota</taxon>
        <taxon>Fungi</taxon>
        <taxon>Fungi incertae sedis</taxon>
        <taxon>Zoopagomycota</taxon>
        <taxon>Kickxellomycotina</taxon>
        <taxon>Dimargaritomycetes</taxon>
        <taxon>Dimargaritales</taxon>
        <taxon>Dimargaritaceae</taxon>
        <taxon>Tieghemiomyces</taxon>
    </lineage>
</organism>
<dbReference type="GO" id="GO:0016787">
    <property type="term" value="F:hydrolase activity"/>
    <property type="evidence" value="ECO:0007669"/>
    <property type="project" value="UniProtKB-KW"/>
</dbReference>
<feature type="region of interest" description="Disordered" evidence="13">
    <location>
        <begin position="299"/>
        <end position="363"/>
    </location>
</feature>
<evidence type="ECO:0000313" key="14">
    <source>
        <dbReference type="EMBL" id="KAJ1928276.1"/>
    </source>
</evidence>
<evidence type="ECO:0000256" key="11">
    <source>
        <dbReference type="ARBA" id="ARBA00023242"/>
    </source>
</evidence>
<accession>A0A9W8E173</accession>
<evidence type="ECO:0000256" key="4">
    <source>
        <dbReference type="ARBA" id="ARBA00022723"/>
    </source>
</evidence>
<evidence type="ECO:0000256" key="6">
    <source>
        <dbReference type="ARBA" id="ARBA00022763"/>
    </source>
</evidence>
<dbReference type="Pfam" id="PF21292">
    <property type="entry name" value="EME1-MUS81_C"/>
    <property type="match status" value="1"/>
</dbReference>
<dbReference type="GO" id="GO:0006281">
    <property type="term" value="P:DNA repair"/>
    <property type="evidence" value="ECO:0007669"/>
    <property type="project" value="UniProtKB-KW"/>
</dbReference>
<keyword evidence="10" id="KW-0234">DNA repair</keyword>
<evidence type="ECO:0008006" key="16">
    <source>
        <dbReference type="Google" id="ProtNLM"/>
    </source>
</evidence>
<evidence type="ECO:0000256" key="8">
    <source>
        <dbReference type="ARBA" id="ARBA00022842"/>
    </source>
</evidence>
<keyword evidence="6" id="KW-0227">DNA damage</keyword>
<proteinExistence type="predicted"/>
<evidence type="ECO:0000256" key="13">
    <source>
        <dbReference type="SAM" id="MobiDB-lite"/>
    </source>
</evidence>
<feature type="compositionally biased region" description="Basic residues" evidence="13">
    <location>
        <begin position="634"/>
        <end position="644"/>
    </location>
</feature>
<keyword evidence="9" id="KW-0233">DNA recombination</keyword>
<keyword evidence="3" id="KW-0540">Nuclease</keyword>
<evidence type="ECO:0000256" key="12">
    <source>
        <dbReference type="ARBA" id="ARBA00023254"/>
    </source>
</evidence>
<dbReference type="GO" id="GO:0006310">
    <property type="term" value="P:DNA recombination"/>
    <property type="evidence" value="ECO:0007669"/>
    <property type="project" value="UniProtKB-KW"/>
</dbReference>
<keyword evidence="8" id="KW-0460">Magnesium</keyword>
<dbReference type="AlphaFoldDB" id="A0A9W8E173"/>
<feature type="region of interest" description="Disordered" evidence="13">
    <location>
        <begin position="419"/>
        <end position="465"/>
    </location>
</feature>
<dbReference type="Gene3D" id="3.40.50.10130">
    <property type="match status" value="1"/>
</dbReference>
<dbReference type="EMBL" id="JANBPT010000080">
    <property type="protein sequence ID" value="KAJ1928276.1"/>
    <property type="molecule type" value="Genomic_DNA"/>
</dbReference>
<dbReference type="InterPro" id="IPR042530">
    <property type="entry name" value="EME1/EME2_C"/>
</dbReference>
<name>A0A9W8E173_9FUNG</name>
<dbReference type="GO" id="GO:0005634">
    <property type="term" value="C:nucleus"/>
    <property type="evidence" value="ECO:0007669"/>
    <property type="project" value="UniProtKB-SubCell"/>
</dbReference>
<sequence>MVDRPDSVIDLTADSPVVVRQVKPAVFHVELADTDDELSTGGAVLAERPLAHASPSPLSSPSITRTMTPAATTRSSPDTVTLDSPPAVIVHSLASQLAAGFRPCVLENGDNLPSPGAHFGIGRRKPVTPPAPYVPRPSSPGPCLVTPLRRNGRSLTDPVDLASPVAYPQPSTSPWMTLRRLANASAPLASPPLQTPLHTLHVNTSPVAVPSSPLSCTSQRTDILTDTSDTEPFALDESTFESAYPSDDEQLPMLDAKLSRTSSFPTVSAGTALPMGRSGVPAPITSSLDLLRWEPSATATQPLTSGSLRRAHSSSVAEGGLGSPNARLSARAVQRSEREAEKTRKRESREQAKQAARRAKEREQQIKRLNRIHLDKLECSREITVRVGHVFYDWALTDAERNRFAAQVREQRITYTKRAGSAGAHHQTSARTNAAVPSTTACSAVTSDHCDDDDGNGDHDSDGPWDPGYSVGTLLEAHLRLHLHADLRRAIHLVPHAIQWERHVQNRFDAESGLFVPIEPSATPALTTAADPAVKPYLESVVLLYWTAAELEQYGRCPGRLEEYCQSVRAHFAHAQTTVLLLQGFEPWCKRQYQRRDRDFARQVRMVSRHNSAPASLPGDIDPEVSIASNSGRGRGRGRGRSRGKQGATAAAGDPSNPDAADDESGTVPNNRGEDEPAWTPERAEEALVWLEVNASWLISHAKTVHEAAQWLTVLTRDIGARRYKDRTHIVSSGVDPALAGRHRSGDHHTTDRLGSPPRPAHPDILPGASRFTIESGIAKAQLNPADIWFRMLMQVPKLTEPVARAIVTKYPSLQSLYRAYQSPAAQTEPDTARLLLADLLVGPAGTRRIGPVMSAKVHQIFTSRNPALNL</sequence>
<feature type="compositionally biased region" description="Polar residues" evidence="13">
    <location>
        <begin position="426"/>
        <end position="446"/>
    </location>
</feature>
<dbReference type="Proteomes" id="UP001150569">
    <property type="component" value="Unassembled WGS sequence"/>
</dbReference>
<keyword evidence="12" id="KW-0469">Meiosis</keyword>
<feature type="region of interest" description="Disordered" evidence="13">
    <location>
        <begin position="52"/>
        <end position="80"/>
    </location>
</feature>
<dbReference type="GO" id="GO:0046872">
    <property type="term" value="F:metal ion binding"/>
    <property type="evidence" value="ECO:0007669"/>
    <property type="project" value="UniProtKB-KW"/>
</dbReference>
<evidence type="ECO:0000256" key="1">
    <source>
        <dbReference type="ARBA" id="ARBA00001946"/>
    </source>
</evidence>
<evidence type="ECO:0000256" key="7">
    <source>
        <dbReference type="ARBA" id="ARBA00022801"/>
    </source>
</evidence>
<dbReference type="PANTHER" id="PTHR21077:SF5">
    <property type="entry name" value="CROSSOVER JUNCTION ENDONUCLEASE MMS4"/>
    <property type="match status" value="1"/>
</dbReference>
<dbReference type="Gene3D" id="1.10.150.670">
    <property type="entry name" value="Crossover junction endonuclease EME1, DNA-binding domain"/>
    <property type="match status" value="1"/>
</dbReference>
<keyword evidence="7" id="KW-0378">Hydrolase</keyword>
<keyword evidence="11" id="KW-0539">Nucleus</keyword>
<evidence type="ECO:0000313" key="15">
    <source>
        <dbReference type="Proteomes" id="UP001150569"/>
    </source>
</evidence>
<evidence type="ECO:0000256" key="5">
    <source>
        <dbReference type="ARBA" id="ARBA00022759"/>
    </source>
</evidence>
<comment type="cofactor">
    <cofactor evidence="1">
        <name>Mg(2+)</name>
        <dbReference type="ChEBI" id="CHEBI:18420"/>
    </cofactor>
</comment>
<reference evidence="14" key="1">
    <citation type="submission" date="2022-07" db="EMBL/GenBank/DDBJ databases">
        <title>Phylogenomic reconstructions and comparative analyses of Kickxellomycotina fungi.</title>
        <authorList>
            <person name="Reynolds N.K."/>
            <person name="Stajich J.E."/>
            <person name="Barry K."/>
            <person name="Grigoriev I.V."/>
            <person name="Crous P."/>
            <person name="Smith M.E."/>
        </authorList>
    </citation>
    <scope>NUCLEOTIDE SEQUENCE</scope>
    <source>
        <strain evidence="14">RSA 861</strain>
    </source>
</reference>
<dbReference type="OrthoDB" id="343092at2759"/>
<dbReference type="InterPro" id="IPR033310">
    <property type="entry name" value="Mms4/EME1/EME2"/>
</dbReference>
<comment type="caution">
    <text evidence="14">The sequence shown here is derived from an EMBL/GenBank/DDBJ whole genome shotgun (WGS) entry which is preliminary data.</text>
</comment>
<dbReference type="GO" id="GO:0051321">
    <property type="term" value="P:meiotic cell cycle"/>
    <property type="evidence" value="ECO:0007669"/>
    <property type="project" value="UniProtKB-KW"/>
</dbReference>
<feature type="compositionally biased region" description="Polar residues" evidence="13">
    <location>
        <begin position="63"/>
        <end position="80"/>
    </location>
</feature>
<evidence type="ECO:0000256" key="10">
    <source>
        <dbReference type="ARBA" id="ARBA00023204"/>
    </source>
</evidence>
<feature type="region of interest" description="Disordered" evidence="13">
    <location>
        <begin position="607"/>
        <end position="680"/>
    </location>
</feature>
<evidence type="ECO:0000256" key="3">
    <source>
        <dbReference type="ARBA" id="ARBA00022722"/>
    </source>
</evidence>